<dbReference type="PANTHER" id="PTHR43228:SF8">
    <property type="entry name" value="TRANSCRIPTIONAL REGULATORY PROTEIN GLNL"/>
    <property type="match status" value="1"/>
</dbReference>
<dbReference type="Gene3D" id="3.40.50.2300">
    <property type="match status" value="1"/>
</dbReference>
<dbReference type="AlphaFoldDB" id="A0A0R1HY79"/>
<keyword evidence="3" id="KW-0238">DNA-binding</keyword>
<gene>
    <name evidence="3" type="ORF">FC96_GL001189</name>
</gene>
<dbReference type="InterPro" id="IPR052048">
    <property type="entry name" value="ST_Response_Regulator"/>
</dbReference>
<dbReference type="Pfam" id="PF00072">
    <property type="entry name" value="Response_reg"/>
    <property type="match status" value="1"/>
</dbReference>
<dbReference type="InterPro" id="IPR013972">
    <property type="entry name" value="YcbB"/>
</dbReference>
<name>A0A0R1HY79_9LACO</name>
<dbReference type="InterPro" id="IPR001789">
    <property type="entry name" value="Sig_transdc_resp-reg_receiver"/>
</dbReference>
<dbReference type="GO" id="GO:0003677">
    <property type="term" value="F:DNA binding"/>
    <property type="evidence" value="ECO:0007669"/>
    <property type="project" value="UniProtKB-KW"/>
</dbReference>
<keyword evidence="1" id="KW-0597">Phosphoprotein</keyword>
<feature type="modified residue" description="4-aspartylphosphate" evidence="1">
    <location>
        <position position="25"/>
    </location>
</feature>
<dbReference type="InterPro" id="IPR011006">
    <property type="entry name" value="CheY-like_superfamily"/>
</dbReference>
<dbReference type="Proteomes" id="UP000050911">
    <property type="component" value="Unassembled WGS sequence"/>
</dbReference>
<keyword evidence="4" id="KW-1185">Reference proteome</keyword>
<organism evidence="3 4">
    <name type="scientific">Secundilactobacillus kimchicus JCM 15530</name>
    <dbReference type="NCBI Taxonomy" id="1302272"/>
    <lineage>
        <taxon>Bacteria</taxon>
        <taxon>Bacillati</taxon>
        <taxon>Bacillota</taxon>
        <taxon>Bacilli</taxon>
        <taxon>Lactobacillales</taxon>
        <taxon>Lactobacillaceae</taxon>
        <taxon>Secundilactobacillus</taxon>
    </lineage>
</organism>
<evidence type="ECO:0000313" key="4">
    <source>
        <dbReference type="Proteomes" id="UP000050911"/>
    </source>
</evidence>
<evidence type="ECO:0000259" key="2">
    <source>
        <dbReference type="PROSITE" id="PS50110"/>
    </source>
</evidence>
<evidence type="ECO:0000256" key="1">
    <source>
        <dbReference type="PROSITE-ProRule" id="PRU00169"/>
    </source>
</evidence>
<comment type="caution">
    <text evidence="3">The sequence shown here is derived from an EMBL/GenBank/DDBJ whole genome shotgun (WGS) entry which is preliminary data.</text>
</comment>
<dbReference type="PROSITE" id="PS50110">
    <property type="entry name" value="RESPONSE_REGULATORY"/>
    <property type="match status" value="1"/>
</dbReference>
<sequence>MGESSDSTKAFAALAQLNVDIVLIDLLMPGMSGIELINKLRQIRSDLHFIMISQVRDSELRAQAYEAGIEFFIDKPINLIEVKTVTEKVIQSIQMSHKLSNIQSLVSGVSVTDDHQTQQLKNNQKTRILGVLRFLGIASEKGASDILAITQMMTDQNTSFQDLDLRETYQISDQERKVLFQRLRRAIRTGLANLANMYLDDMGDEIITEYANSLYEYKNVRTEMLFLQGKRSSGGKVSVQHFLNGLVQLI</sequence>
<dbReference type="PATRIC" id="fig|1302272.5.peg.1196"/>
<accession>A0A0R1HY79</accession>
<dbReference type="SUPFAM" id="SSF52172">
    <property type="entry name" value="CheY-like"/>
    <property type="match status" value="1"/>
</dbReference>
<proteinExistence type="predicted"/>
<dbReference type="STRING" id="1302272.FC96_GL001189"/>
<feature type="domain" description="Response regulatory" evidence="2">
    <location>
        <begin position="1"/>
        <end position="90"/>
    </location>
</feature>
<dbReference type="EMBL" id="AZCX01000002">
    <property type="protein sequence ID" value="KRK48868.1"/>
    <property type="molecule type" value="Genomic_DNA"/>
</dbReference>
<reference evidence="3 4" key="1">
    <citation type="journal article" date="2015" name="Genome Announc.">
        <title>Expanding the biotechnology potential of lactobacilli through comparative genomics of 213 strains and associated genera.</title>
        <authorList>
            <person name="Sun Z."/>
            <person name="Harris H.M."/>
            <person name="McCann A."/>
            <person name="Guo C."/>
            <person name="Argimon S."/>
            <person name="Zhang W."/>
            <person name="Yang X."/>
            <person name="Jeffery I.B."/>
            <person name="Cooney J.C."/>
            <person name="Kagawa T.F."/>
            <person name="Liu W."/>
            <person name="Song Y."/>
            <person name="Salvetti E."/>
            <person name="Wrobel A."/>
            <person name="Rasinkangas P."/>
            <person name="Parkhill J."/>
            <person name="Rea M.C."/>
            <person name="O'Sullivan O."/>
            <person name="Ritari J."/>
            <person name="Douillard F.P."/>
            <person name="Paul Ross R."/>
            <person name="Yang R."/>
            <person name="Briner A.E."/>
            <person name="Felis G.E."/>
            <person name="de Vos W.M."/>
            <person name="Barrangou R."/>
            <person name="Klaenhammer T.R."/>
            <person name="Caufield P.W."/>
            <person name="Cui Y."/>
            <person name="Zhang H."/>
            <person name="O'Toole P.W."/>
        </authorList>
    </citation>
    <scope>NUCLEOTIDE SEQUENCE [LARGE SCALE GENOMIC DNA]</scope>
    <source>
        <strain evidence="3 4">JCM 15530</strain>
    </source>
</reference>
<dbReference type="PANTHER" id="PTHR43228">
    <property type="entry name" value="TWO-COMPONENT RESPONSE REGULATOR"/>
    <property type="match status" value="1"/>
</dbReference>
<dbReference type="GO" id="GO:0000160">
    <property type="term" value="P:phosphorelay signal transduction system"/>
    <property type="evidence" value="ECO:0007669"/>
    <property type="project" value="InterPro"/>
</dbReference>
<evidence type="ECO:0000313" key="3">
    <source>
        <dbReference type="EMBL" id="KRK48868.1"/>
    </source>
</evidence>
<dbReference type="Pfam" id="PF08664">
    <property type="entry name" value="YcbB"/>
    <property type="match status" value="1"/>
</dbReference>
<protein>
    <submittedName>
        <fullName evidence="3">DNA-binding response regulator</fullName>
    </submittedName>
</protein>